<keyword evidence="3" id="KW-1185">Reference proteome</keyword>
<dbReference type="InterPro" id="IPR010982">
    <property type="entry name" value="Lambda_DNA-bd_dom_sf"/>
</dbReference>
<dbReference type="EMBL" id="VCKX01000434">
    <property type="protein sequence ID" value="TMR13045.1"/>
    <property type="molecule type" value="Genomic_DNA"/>
</dbReference>
<dbReference type="Gene3D" id="1.10.260.40">
    <property type="entry name" value="lambda repressor-like DNA-binding domains"/>
    <property type="match status" value="1"/>
</dbReference>
<feature type="non-terminal residue" evidence="2">
    <location>
        <position position="99"/>
    </location>
</feature>
<reference evidence="2 3" key="1">
    <citation type="submission" date="2019-05" db="EMBL/GenBank/DDBJ databases">
        <title>Draft genome sequence of Nonomuraea zeae DSM 100528.</title>
        <authorList>
            <person name="Saricaoglu S."/>
            <person name="Isik K."/>
        </authorList>
    </citation>
    <scope>NUCLEOTIDE SEQUENCE [LARGE SCALE GENOMIC DNA]</scope>
    <source>
        <strain evidence="2 3">DSM 100528</strain>
    </source>
</reference>
<protein>
    <submittedName>
        <fullName evidence="2">Helix-turn-helix transcriptional regulator</fullName>
    </submittedName>
</protein>
<evidence type="ECO:0000313" key="3">
    <source>
        <dbReference type="Proteomes" id="UP000306628"/>
    </source>
</evidence>
<dbReference type="CDD" id="cd00093">
    <property type="entry name" value="HTH_XRE"/>
    <property type="match status" value="1"/>
</dbReference>
<dbReference type="AlphaFoldDB" id="A0A5S4F939"/>
<dbReference type="Proteomes" id="UP000306628">
    <property type="component" value="Unassembled WGS sequence"/>
</dbReference>
<name>A0A5S4F939_9ACTN</name>
<proteinExistence type="predicted"/>
<dbReference type="GO" id="GO:0003677">
    <property type="term" value="F:DNA binding"/>
    <property type="evidence" value="ECO:0007669"/>
    <property type="project" value="InterPro"/>
</dbReference>
<dbReference type="OrthoDB" id="7062584at2"/>
<organism evidence="2 3">
    <name type="scientific">Nonomuraea zeae</name>
    <dbReference type="NCBI Taxonomy" id="1642303"/>
    <lineage>
        <taxon>Bacteria</taxon>
        <taxon>Bacillati</taxon>
        <taxon>Actinomycetota</taxon>
        <taxon>Actinomycetes</taxon>
        <taxon>Streptosporangiales</taxon>
        <taxon>Streptosporangiaceae</taxon>
        <taxon>Nonomuraea</taxon>
    </lineage>
</organism>
<accession>A0A5S4F939</accession>
<dbReference type="SUPFAM" id="SSF47413">
    <property type="entry name" value="lambda repressor-like DNA-binding domains"/>
    <property type="match status" value="1"/>
</dbReference>
<feature type="domain" description="HTH cro/C1-type" evidence="1">
    <location>
        <begin position="11"/>
        <end position="65"/>
    </location>
</feature>
<dbReference type="PROSITE" id="PS50943">
    <property type="entry name" value="HTH_CROC1"/>
    <property type="match status" value="1"/>
</dbReference>
<evidence type="ECO:0000313" key="2">
    <source>
        <dbReference type="EMBL" id="TMR13045.1"/>
    </source>
</evidence>
<comment type="caution">
    <text evidence="2">The sequence shown here is derived from an EMBL/GenBank/DDBJ whole genome shotgun (WGS) entry which is preliminary data.</text>
</comment>
<dbReference type="InterPro" id="IPR001387">
    <property type="entry name" value="Cro/C1-type_HTH"/>
</dbReference>
<gene>
    <name evidence="2" type="ORF">ETD85_57870</name>
</gene>
<dbReference type="SMART" id="SM00530">
    <property type="entry name" value="HTH_XRE"/>
    <property type="match status" value="1"/>
</dbReference>
<sequence>MSGPGDLGRRIIHHREHLNLTREEVARRADMSPGYLKYLEENPDTPDTGALYRLASALQTTIKDLLGGGLDHPPGHGPAMANPGMEELDREECLRLIGP</sequence>
<dbReference type="Pfam" id="PF01381">
    <property type="entry name" value="HTH_3"/>
    <property type="match status" value="1"/>
</dbReference>
<evidence type="ECO:0000259" key="1">
    <source>
        <dbReference type="PROSITE" id="PS50943"/>
    </source>
</evidence>